<dbReference type="SUPFAM" id="SSF47384">
    <property type="entry name" value="Homodimeric domain of signal transducing histidine kinase"/>
    <property type="match status" value="1"/>
</dbReference>
<dbReference type="EMBL" id="JBHSBW010000007">
    <property type="protein sequence ID" value="MFC4210180.1"/>
    <property type="molecule type" value="Genomic_DNA"/>
</dbReference>
<accession>A0ABV8P4K6</accession>
<dbReference type="InterPro" id="IPR003594">
    <property type="entry name" value="HATPase_dom"/>
</dbReference>
<feature type="domain" description="PAC" evidence="9">
    <location>
        <begin position="592"/>
        <end position="644"/>
    </location>
</feature>
<dbReference type="CDD" id="cd00082">
    <property type="entry name" value="HisKA"/>
    <property type="match status" value="1"/>
</dbReference>
<dbReference type="InterPro" id="IPR000700">
    <property type="entry name" value="PAS-assoc_C"/>
</dbReference>
<dbReference type="PANTHER" id="PTHR43304">
    <property type="entry name" value="PHYTOCHROME-LIKE PROTEIN CPH1"/>
    <property type="match status" value="1"/>
</dbReference>
<dbReference type="SMART" id="SM00388">
    <property type="entry name" value="HisKA"/>
    <property type="match status" value="1"/>
</dbReference>
<dbReference type="SUPFAM" id="SSF55874">
    <property type="entry name" value="ATPase domain of HSP90 chaperone/DNA topoisomerase II/histidine kinase"/>
    <property type="match status" value="1"/>
</dbReference>
<organism evidence="10 11">
    <name type="scientific">Pedobacter lithocola</name>
    <dbReference type="NCBI Taxonomy" id="1908239"/>
    <lineage>
        <taxon>Bacteria</taxon>
        <taxon>Pseudomonadati</taxon>
        <taxon>Bacteroidota</taxon>
        <taxon>Sphingobacteriia</taxon>
        <taxon>Sphingobacteriales</taxon>
        <taxon>Sphingobacteriaceae</taxon>
        <taxon>Pedobacter</taxon>
    </lineage>
</organism>
<evidence type="ECO:0000256" key="2">
    <source>
        <dbReference type="ARBA" id="ARBA00012438"/>
    </source>
</evidence>
<keyword evidence="6" id="KW-0175">Coiled coil</keyword>
<feature type="domain" description="PAC" evidence="9">
    <location>
        <begin position="287"/>
        <end position="341"/>
    </location>
</feature>
<evidence type="ECO:0000256" key="6">
    <source>
        <dbReference type="SAM" id="Coils"/>
    </source>
</evidence>
<dbReference type="SMART" id="SM00387">
    <property type="entry name" value="HATPase_c"/>
    <property type="match status" value="1"/>
</dbReference>
<proteinExistence type="predicted"/>
<dbReference type="RefSeq" id="WP_378981727.1">
    <property type="nucleotide sequence ID" value="NZ_JBHSBW010000007.1"/>
</dbReference>
<dbReference type="SMART" id="SM00091">
    <property type="entry name" value="PAS"/>
    <property type="match status" value="4"/>
</dbReference>
<sequence length="863" mass="97399">MSFLESSIFNTLFNDDVPRIILEANTPDFTIVTYNEAHKEATFTINRDIKGMSLWLAYPREDNVEGADSLEKGLLEAINTLKPIKLSPFQYSVPSSDLNSIEMVWWQVEIEPILDANGKAEFVHLKSKNVTEQISGNKILNKYKEREETLSRELSNTHEELAASNEELQANLEDLLATNDALANSKDELLLLNTELENRIERRTKDLQSSRLLLENIIATANVAITLLKGKDLVIEMPNPKMLAIWQRNLEDVVGRKLVDVFPELEFQRFPKLLTDAFETGNRVAMNQIPAVVVDTKGKSNEIYVDFSYDPIFDSNGNVEYIMATVIDVTKQVESLTKLEQKKSELQAITEELAASNEELSATNEELATTNEELQEAQESLLIKNEELAETEENLNLALASGNLGIYSIDPSTGKFDISTKAREFYGLPLLADILWTDVIKTVVPEYLPVIEKARAEALAKHIPFDVQYPIIQGSTGIKKWIRVVGKSIPKTKFKAARFLGVIIDITKEVEHRLVIEESEDRFRNMAEATDVYISVGDLSRNATYFNNAWVKLTGRSMKDLVESGYLDLVHPEDRNIYMDAYNKSFDKKAPFTGEFRLMGLDGEYRWLLAKGTPRFNNDGIFMGYISSSVDITELKKDELRKNDFIGMVSHELKTPLTAISGFVQVLQSRARKSEDTYALNALNRAYNQIRKMTTMINGFLNVSRLESGKLLIEKNTFRLDELLVELIEESDVVQFSHQIVLTVDEPIEVNADRDKIGSVVSNLLSNAVKYSPAGTRIDVNCKILNNKAFVSVSDNGIGIDKVDLEKLFDRYYRVGKHHTVSGFGIGLYLSAEIIQRHNGIIGVDSEVDKGSTFYFEIPLSEN</sequence>
<name>A0ABV8P4K6_9SPHI</name>
<dbReference type="NCBIfam" id="TIGR00229">
    <property type="entry name" value="sensory_box"/>
    <property type="match status" value="2"/>
</dbReference>
<dbReference type="InterPro" id="IPR004358">
    <property type="entry name" value="Sig_transdc_His_kin-like_C"/>
</dbReference>
<keyword evidence="4" id="KW-0808">Transferase</keyword>
<evidence type="ECO:0000313" key="10">
    <source>
        <dbReference type="EMBL" id="MFC4210180.1"/>
    </source>
</evidence>
<dbReference type="PROSITE" id="PS50112">
    <property type="entry name" value="PAS"/>
    <property type="match status" value="1"/>
</dbReference>
<dbReference type="InterPro" id="IPR001610">
    <property type="entry name" value="PAC"/>
</dbReference>
<protein>
    <recommendedName>
        <fullName evidence="2">histidine kinase</fullName>
        <ecNumber evidence="2">2.7.13.3</ecNumber>
    </recommendedName>
</protein>
<keyword evidence="11" id="KW-1185">Reference proteome</keyword>
<dbReference type="Proteomes" id="UP001595789">
    <property type="component" value="Unassembled WGS sequence"/>
</dbReference>
<dbReference type="InterPro" id="IPR013655">
    <property type="entry name" value="PAS_fold_3"/>
</dbReference>
<dbReference type="PRINTS" id="PR00344">
    <property type="entry name" value="BCTRLSENSOR"/>
</dbReference>
<comment type="catalytic activity">
    <reaction evidence="1">
        <text>ATP + protein L-histidine = ADP + protein N-phospho-L-histidine.</text>
        <dbReference type="EC" id="2.7.13.3"/>
    </reaction>
</comment>
<dbReference type="InterPro" id="IPR035965">
    <property type="entry name" value="PAS-like_dom_sf"/>
</dbReference>
<evidence type="ECO:0000256" key="1">
    <source>
        <dbReference type="ARBA" id="ARBA00000085"/>
    </source>
</evidence>
<dbReference type="Gene3D" id="3.30.565.10">
    <property type="entry name" value="Histidine kinase-like ATPase, C-terminal domain"/>
    <property type="match status" value="1"/>
</dbReference>
<dbReference type="Gene3D" id="1.10.287.130">
    <property type="match status" value="1"/>
</dbReference>
<keyword evidence="3" id="KW-0597">Phosphoprotein</keyword>
<evidence type="ECO:0000259" key="7">
    <source>
        <dbReference type="PROSITE" id="PS50109"/>
    </source>
</evidence>
<evidence type="ECO:0000259" key="8">
    <source>
        <dbReference type="PROSITE" id="PS50112"/>
    </source>
</evidence>
<dbReference type="InterPro" id="IPR052162">
    <property type="entry name" value="Sensor_kinase/Photoreceptor"/>
</dbReference>
<feature type="coiled-coil region" evidence="6">
    <location>
        <begin position="140"/>
        <end position="199"/>
    </location>
</feature>
<feature type="domain" description="PAS" evidence="8">
    <location>
        <begin position="519"/>
        <end position="589"/>
    </location>
</feature>
<gene>
    <name evidence="10" type="ORF">ACFOWA_03235</name>
</gene>
<evidence type="ECO:0000256" key="5">
    <source>
        <dbReference type="ARBA" id="ARBA00022777"/>
    </source>
</evidence>
<dbReference type="PROSITE" id="PS50109">
    <property type="entry name" value="HIS_KIN"/>
    <property type="match status" value="1"/>
</dbReference>
<reference evidence="11" key="1">
    <citation type="journal article" date="2019" name="Int. J. Syst. Evol. Microbiol.">
        <title>The Global Catalogue of Microorganisms (GCM) 10K type strain sequencing project: providing services to taxonomists for standard genome sequencing and annotation.</title>
        <authorList>
            <consortium name="The Broad Institute Genomics Platform"/>
            <consortium name="The Broad Institute Genome Sequencing Center for Infectious Disease"/>
            <person name="Wu L."/>
            <person name="Ma J."/>
        </authorList>
    </citation>
    <scope>NUCLEOTIDE SEQUENCE [LARGE SCALE GENOMIC DNA]</scope>
    <source>
        <strain evidence="11">CCM 8691</strain>
    </source>
</reference>
<dbReference type="EC" id="2.7.13.3" evidence="2"/>
<dbReference type="InterPro" id="IPR005467">
    <property type="entry name" value="His_kinase_dom"/>
</dbReference>
<dbReference type="SUPFAM" id="SSF55785">
    <property type="entry name" value="PYP-like sensor domain (PAS domain)"/>
    <property type="match status" value="3"/>
</dbReference>
<dbReference type="InterPro" id="IPR013656">
    <property type="entry name" value="PAS_4"/>
</dbReference>
<dbReference type="CDD" id="cd00130">
    <property type="entry name" value="PAS"/>
    <property type="match status" value="2"/>
</dbReference>
<dbReference type="InterPro" id="IPR036890">
    <property type="entry name" value="HATPase_C_sf"/>
</dbReference>
<dbReference type="InterPro" id="IPR003661">
    <property type="entry name" value="HisK_dim/P_dom"/>
</dbReference>
<feature type="coiled-coil region" evidence="6">
    <location>
        <begin position="336"/>
        <end position="394"/>
    </location>
</feature>
<dbReference type="Pfam" id="PF08448">
    <property type="entry name" value="PAS_4"/>
    <property type="match status" value="1"/>
</dbReference>
<keyword evidence="5" id="KW-0418">Kinase</keyword>
<dbReference type="Pfam" id="PF00512">
    <property type="entry name" value="HisKA"/>
    <property type="match status" value="1"/>
</dbReference>
<dbReference type="Pfam" id="PF02518">
    <property type="entry name" value="HATPase_c"/>
    <property type="match status" value="1"/>
</dbReference>
<comment type="caution">
    <text evidence="10">The sequence shown here is derived from an EMBL/GenBank/DDBJ whole genome shotgun (WGS) entry which is preliminary data.</text>
</comment>
<dbReference type="PANTHER" id="PTHR43304:SF1">
    <property type="entry name" value="PAC DOMAIN-CONTAINING PROTEIN"/>
    <property type="match status" value="1"/>
</dbReference>
<feature type="domain" description="Histidine kinase" evidence="7">
    <location>
        <begin position="648"/>
        <end position="862"/>
    </location>
</feature>
<evidence type="ECO:0000259" key="9">
    <source>
        <dbReference type="PROSITE" id="PS50113"/>
    </source>
</evidence>
<evidence type="ECO:0000256" key="3">
    <source>
        <dbReference type="ARBA" id="ARBA00022553"/>
    </source>
</evidence>
<evidence type="ECO:0000256" key="4">
    <source>
        <dbReference type="ARBA" id="ARBA00022679"/>
    </source>
</evidence>
<dbReference type="Pfam" id="PF08447">
    <property type="entry name" value="PAS_3"/>
    <property type="match status" value="1"/>
</dbReference>
<dbReference type="SMART" id="SM00086">
    <property type="entry name" value="PAC"/>
    <property type="match status" value="3"/>
</dbReference>
<dbReference type="InterPro" id="IPR000014">
    <property type="entry name" value="PAS"/>
</dbReference>
<dbReference type="PROSITE" id="PS50113">
    <property type="entry name" value="PAC"/>
    <property type="match status" value="2"/>
</dbReference>
<dbReference type="Gene3D" id="3.30.450.20">
    <property type="entry name" value="PAS domain"/>
    <property type="match status" value="4"/>
</dbReference>
<evidence type="ECO:0000313" key="11">
    <source>
        <dbReference type="Proteomes" id="UP001595789"/>
    </source>
</evidence>
<dbReference type="InterPro" id="IPR036097">
    <property type="entry name" value="HisK_dim/P_sf"/>
</dbReference>